<evidence type="ECO:0000313" key="1">
    <source>
        <dbReference type="EMBL" id="KKL07809.1"/>
    </source>
</evidence>
<organism evidence="1">
    <name type="scientific">marine sediment metagenome</name>
    <dbReference type="NCBI Taxonomy" id="412755"/>
    <lineage>
        <taxon>unclassified sequences</taxon>
        <taxon>metagenomes</taxon>
        <taxon>ecological metagenomes</taxon>
    </lineage>
</organism>
<protein>
    <submittedName>
        <fullName evidence="1">Uncharacterized protein</fullName>
    </submittedName>
</protein>
<proteinExistence type="predicted"/>
<sequence length="70" mass="7903">MNVYSRGNNPFMRGQGPLCGRGWFDEHRDDVSQTMIDSQTLTASKDGRTSILRANYKVKDIKTVLKGLKV</sequence>
<dbReference type="AlphaFoldDB" id="A0A0F9AE10"/>
<gene>
    <name evidence="1" type="ORF">LCGC14_2582310</name>
</gene>
<accession>A0A0F9AE10</accession>
<name>A0A0F9AE10_9ZZZZ</name>
<dbReference type="EMBL" id="LAZR01043140">
    <property type="protein sequence ID" value="KKL07809.1"/>
    <property type="molecule type" value="Genomic_DNA"/>
</dbReference>
<comment type="caution">
    <text evidence="1">The sequence shown here is derived from an EMBL/GenBank/DDBJ whole genome shotgun (WGS) entry which is preliminary data.</text>
</comment>
<reference evidence="1" key="1">
    <citation type="journal article" date="2015" name="Nature">
        <title>Complex archaea that bridge the gap between prokaryotes and eukaryotes.</title>
        <authorList>
            <person name="Spang A."/>
            <person name="Saw J.H."/>
            <person name="Jorgensen S.L."/>
            <person name="Zaremba-Niedzwiedzka K."/>
            <person name="Martijn J."/>
            <person name="Lind A.E."/>
            <person name="van Eijk R."/>
            <person name="Schleper C."/>
            <person name="Guy L."/>
            <person name="Ettema T.J."/>
        </authorList>
    </citation>
    <scope>NUCLEOTIDE SEQUENCE</scope>
</reference>